<dbReference type="Proteomes" id="UP001500691">
    <property type="component" value="Unassembled WGS sequence"/>
</dbReference>
<gene>
    <name evidence="2" type="ORF">GCM10023100_71290</name>
</gene>
<dbReference type="EMBL" id="BAABFF010000001">
    <property type="protein sequence ID" value="GAA4582913.1"/>
    <property type="molecule type" value="Genomic_DNA"/>
</dbReference>
<protein>
    <submittedName>
        <fullName evidence="2">Uncharacterized protein</fullName>
    </submittedName>
</protein>
<evidence type="ECO:0000313" key="3">
    <source>
        <dbReference type="Proteomes" id="UP001500691"/>
    </source>
</evidence>
<evidence type="ECO:0000256" key="1">
    <source>
        <dbReference type="SAM" id="MobiDB-lite"/>
    </source>
</evidence>
<reference evidence="3" key="1">
    <citation type="journal article" date="2019" name="Int. J. Syst. Evol. Microbiol.">
        <title>The Global Catalogue of Microorganisms (GCM) 10K type strain sequencing project: providing services to taxonomists for standard genome sequencing and annotation.</title>
        <authorList>
            <consortium name="The Broad Institute Genomics Platform"/>
            <consortium name="The Broad Institute Genome Sequencing Center for Infectious Disease"/>
            <person name="Wu L."/>
            <person name="Ma J."/>
        </authorList>
    </citation>
    <scope>NUCLEOTIDE SEQUENCE [LARGE SCALE GENOMIC DNA]</scope>
    <source>
        <strain evidence="3">JCM 13278</strain>
    </source>
</reference>
<feature type="compositionally biased region" description="Pro residues" evidence="1">
    <location>
        <begin position="92"/>
        <end position="107"/>
    </location>
</feature>
<feature type="compositionally biased region" description="Low complexity" evidence="1">
    <location>
        <begin position="43"/>
        <end position="61"/>
    </location>
</feature>
<feature type="compositionally biased region" description="Pro residues" evidence="1">
    <location>
        <begin position="130"/>
        <end position="148"/>
    </location>
</feature>
<name>A0ABP8T9R1_9ACTN</name>
<proteinExistence type="predicted"/>
<feature type="region of interest" description="Disordered" evidence="1">
    <location>
        <begin position="41"/>
        <end position="165"/>
    </location>
</feature>
<organism evidence="2 3">
    <name type="scientific">Actinocorallia cavernae</name>
    <dbReference type="NCBI Taxonomy" id="328075"/>
    <lineage>
        <taxon>Bacteria</taxon>
        <taxon>Bacillati</taxon>
        <taxon>Actinomycetota</taxon>
        <taxon>Actinomycetes</taxon>
        <taxon>Streptosporangiales</taxon>
        <taxon>Thermomonosporaceae</taxon>
        <taxon>Actinocorallia</taxon>
    </lineage>
</organism>
<evidence type="ECO:0000313" key="2">
    <source>
        <dbReference type="EMBL" id="GAA4582913.1"/>
    </source>
</evidence>
<feature type="compositionally biased region" description="Low complexity" evidence="1">
    <location>
        <begin position="108"/>
        <end position="129"/>
    </location>
</feature>
<accession>A0ABP8T9R1</accession>
<comment type="caution">
    <text evidence="2">The sequence shown here is derived from an EMBL/GenBank/DDBJ whole genome shotgun (WGS) entry which is preliminary data.</text>
</comment>
<keyword evidence="3" id="KW-1185">Reference proteome</keyword>
<feature type="compositionally biased region" description="Low complexity" evidence="1">
    <location>
        <begin position="80"/>
        <end position="91"/>
    </location>
</feature>
<sequence length="165" mass="16435">MGGGPRRAVRRQGARVAVRVRVFVGAVGCGGRPPGKRCAIADPAPAGAGTPVGAPVVSVGHGPRGTPGGRRAVRRSAPGPSAVRPVRQAPVRPRPPHPVEPAPPHTPAHPATAPAPDTTAPPAAFASLPAPAPPNTTGPAPPTAPVRPSPSAAPRTASRRYPARL</sequence>